<dbReference type="SUPFAM" id="SSF144083">
    <property type="entry name" value="Magnesium transport protein CorA, transmembrane region"/>
    <property type="match status" value="1"/>
</dbReference>
<organism evidence="6 7">
    <name type="scientific">Neofusicoccum ribis</name>
    <dbReference type="NCBI Taxonomy" id="45134"/>
    <lineage>
        <taxon>Eukaryota</taxon>
        <taxon>Fungi</taxon>
        <taxon>Dikarya</taxon>
        <taxon>Ascomycota</taxon>
        <taxon>Pezizomycotina</taxon>
        <taxon>Dothideomycetes</taxon>
        <taxon>Dothideomycetes incertae sedis</taxon>
        <taxon>Botryosphaeriales</taxon>
        <taxon>Botryosphaeriaceae</taxon>
        <taxon>Neofusicoccum</taxon>
    </lineage>
</organism>
<name>A0ABR3T1J0_9PEZI</name>
<evidence type="ECO:0000256" key="4">
    <source>
        <dbReference type="ARBA" id="ARBA00023136"/>
    </source>
</evidence>
<reference evidence="6 7" key="1">
    <citation type="submission" date="2024-02" db="EMBL/GenBank/DDBJ databases">
        <title>De novo assembly and annotation of 12 fungi associated with fruit tree decline syndrome in Ontario, Canada.</title>
        <authorList>
            <person name="Sulman M."/>
            <person name="Ellouze W."/>
            <person name="Ilyukhin E."/>
        </authorList>
    </citation>
    <scope>NUCLEOTIDE SEQUENCE [LARGE SCALE GENOMIC DNA]</scope>
    <source>
        <strain evidence="6 7">M1-105</strain>
    </source>
</reference>
<sequence length="278" mass="32174">MLVPLLIMTHEMERLTDMRRKDNTDTLDIERRIGLRHTRTIDNDFLKHSENAMRDNLELLTMVTNHKADAEMVAESFMDAIFRSIDLVNQRIPAIRDRASQERMAHQSLELEDRVEYLSQSNTSILASFGALQKRIEAQMSGLYTLMGQRDSRLNLAMAHDSRRLANASKRDSSSMKTIAVLTTVFLPGTFIATVFGMNMVKLSPTEFWVYLAITIPLTVVVLVIWAMWMLWINYQNEKEDERAQEQLPFENPFERPAKDSKRERATLPMVMKVFCQA</sequence>
<dbReference type="Gene3D" id="1.20.58.340">
    <property type="entry name" value="Magnesium transport protein CorA, transmembrane region"/>
    <property type="match status" value="1"/>
</dbReference>
<feature type="transmembrane region" description="Helical" evidence="5">
    <location>
        <begin position="208"/>
        <end position="233"/>
    </location>
</feature>
<evidence type="ECO:0000256" key="5">
    <source>
        <dbReference type="SAM" id="Phobius"/>
    </source>
</evidence>
<protein>
    <submittedName>
        <fullName evidence="6">Uncharacterized protein</fullName>
    </submittedName>
</protein>
<dbReference type="InterPro" id="IPR045863">
    <property type="entry name" value="CorA_TM1_TM2"/>
</dbReference>
<keyword evidence="2 5" id="KW-0812">Transmembrane</keyword>
<dbReference type="Pfam" id="PF01544">
    <property type="entry name" value="CorA"/>
    <property type="match status" value="1"/>
</dbReference>
<keyword evidence="4 5" id="KW-0472">Membrane</keyword>
<gene>
    <name evidence="6" type="ORF">SLS56_003091</name>
</gene>
<keyword evidence="3 5" id="KW-1133">Transmembrane helix</keyword>
<evidence type="ECO:0000256" key="3">
    <source>
        <dbReference type="ARBA" id="ARBA00022989"/>
    </source>
</evidence>
<evidence type="ECO:0000313" key="7">
    <source>
        <dbReference type="Proteomes" id="UP001521116"/>
    </source>
</evidence>
<comment type="subcellular location">
    <subcellularLocation>
        <location evidence="1">Membrane</location>
        <topology evidence="1">Multi-pass membrane protein</topology>
    </subcellularLocation>
</comment>
<keyword evidence="7" id="KW-1185">Reference proteome</keyword>
<dbReference type="InterPro" id="IPR002523">
    <property type="entry name" value="MgTranspt_CorA/ZnTranspt_ZntB"/>
</dbReference>
<dbReference type="PANTHER" id="PTHR47685">
    <property type="entry name" value="MAGNESIUM TRANSPORT PROTEIN CORA"/>
    <property type="match status" value="1"/>
</dbReference>
<dbReference type="Proteomes" id="UP001521116">
    <property type="component" value="Unassembled WGS sequence"/>
</dbReference>
<feature type="transmembrane region" description="Helical" evidence="5">
    <location>
        <begin position="179"/>
        <end position="196"/>
    </location>
</feature>
<dbReference type="InterPro" id="IPR050829">
    <property type="entry name" value="CorA_MIT"/>
</dbReference>
<evidence type="ECO:0000256" key="1">
    <source>
        <dbReference type="ARBA" id="ARBA00004141"/>
    </source>
</evidence>
<accession>A0ABR3T1J0</accession>
<proteinExistence type="predicted"/>
<evidence type="ECO:0000313" key="6">
    <source>
        <dbReference type="EMBL" id="KAL1633228.1"/>
    </source>
</evidence>
<evidence type="ECO:0000256" key="2">
    <source>
        <dbReference type="ARBA" id="ARBA00022692"/>
    </source>
</evidence>
<dbReference type="PANTHER" id="PTHR47685:SF1">
    <property type="entry name" value="MAGNESIUM TRANSPORT PROTEIN CORA"/>
    <property type="match status" value="1"/>
</dbReference>
<dbReference type="EMBL" id="JAJVDC020000023">
    <property type="protein sequence ID" value="KAL1633228.1"/>
    <property type="molecule type" value="Genomic_DNA"/>
</dbReference>
<comment type="caution">
    <text evidence="6">The sequence shown here is derived from an EMBL/GenBank/DDBJ whole genome shotgun (WGS) entry which is preliminary data.</text>
</comment>